<dbReference type="Proteomes" id="UP001054837">
    <property type="component" value="Unassembled WGS sequence"/>
</dbReference>
<proteinExistence type="predicted"/>
<accession>A0AAV4RLJ5</accession>
<gene>
    <name evidence="1" type="ORF">CDAR_56061</name>
</gene>
<evidence type="ECO:0000313" key="2">
    <source>
        <dbReference type="Proteomes" id="UP001054837"/>
    </source>
</evidence>
<organism evidence="1 2">
    <name type="scientific">Caerostris darwini</name>
    <dbReference type="NCBI Taxonomy" id="1538125"/>
    <lineage>
        <taxon>Eukaryota</taxon>
        <taxon>Metazoa</taxon>
        <taxon>Ecdysozoa</taxon>
        <taxon>Arthropoda</taxon>
        <taxon>Chelicerata</taxon>
        <taxon>Arachnida</taxon>
        <taxon>Araneae</taxon>
        <taxon>Araneomorphae</taxon>
        <taxon>Entelegynae</taxon>
        <taxon>Araneoidea</taxon>
        <taxon>Araneidae</taxon>
        <taxon>Caerostris</taxon>
    </lineage>
</organism>
<protein>
    <submittedName>
        <fullName evidence="1">Uncharacterized protein</fullName>
    </submittedName>
</protein>
<evidence type="ECO:0000313" key="1">
    <source>
        <dbReference type="EMBL" id="GIY23168.1"/>
    </source>
</evidence>
<reference evidence="1 2" key="1">
    <citation type="submission" date="2021-06" db="EMBL/GenBank/DDBJ databases">
        <title>Caerostris darwini draft genome.</title>
        <authorList>
            <person name="Kono N."/>
            <person name="Arakawa K."/>
        </authorList>
    </citation>
    <scope>NUCLEOTIDE SEQUENCE [LARGE SCALE GENOMIC DNA]</scope>
</reference>
<sequence length="92" mass="9749">MLFRHQGLLNRTLPCTASGFGQGTNKSVWLVTSVRGPCNLFKGERGFPCNLVEGIKASGSNLQISVLIGEVLGPEGAIQISSPVVGNLFESF</sequence>
<name>A0AAV4RLJ5_9ARAC</name>
<dbReference type="EMBL" id="BPLQ01006518">
    <property type="protein sequence ID" value="GIY23168.1"/>
    <property type="molecule type" value="Genomic_DNA"/>
</dbReference>
<keyword evidence="2" id="KW-1185">Reference proteome</keyword>
<dbReference type="AlphaFoldDB" id="A0AAV4RLJ5"/>
<comment type="caution">
    <text evidence="1">The sequence shown here is derived from an EMBL/GenBank/DDBJ whole genome shotgun (WGS) entry which is preliminary data.</text>
</comment>